<dbReference type="EMBL" id="JBBYHT010000001">
    <property type="protein sequence ID" value="MEL1246832.1"/>
    <property type="molecule type" value="Genomic_DNA"/>
</dbReference>
<accession>A0ABU9I4V4</accession>
<dbReference type="Proteomes" id="UP001393056">
    <property type="component" value="Unassembled WGS sequence"/>
</dbReference>
<evidence type="ECO:0000313" key="1">
    <source>
        <dbReference type="EMBL" id="MEL1246832.1"/>
    </source>
</evidence>
<reference evidence="1 2" key="1">
    <citation type="submission" date="2024-04" db="EMBL/GenBank/DDBJ databases">
        <title>Flavobacterium sp. DGU41 16S ribosomal RNA gene Genome sequencing and assembly.</title>
        <authorList>
            <person name="Park S."/>
        </authorList>
    </citation>
    <scope>NUCLEOTIDE SEQUENCE [LARGE SCALE GENOMIC DNA]</scope>
    <source>
        <strain evidence="1 2">DGU41</strain>
    </source>
</reference>
<gene>
    <name evidence="1" type="ORF">AAEO58_02145</name>
</gene>
<comment type="caution">
    <text evidence="1">The sequence shown here is derived from an EMBL/GenBank/DDBJ whole genome shotgun (WGS) entry which is preliminary data.</text>
</comment>
<organism evidence="1 2">
    <name type="scientific">Flavobacterium helocola</name>
    <dbReference type="NCBI Taxonomy" id="3139139"/>
    <lineage>
        <taxon>Bacteria</taxon>
        <taxon>Pseudomonadati</taxon>
        <taxon>Bacteroidota</taxon>
        <taxon>Flavobacteriia</taxon>
        <taxon>Flavobacteriales</taxon>
        <taxon>Flavobacteriaceae</taxon>
        <taxon>Flavobacterium</taxon>
    </lineage>
</organism>
<evidence type="ECO:0000313" key="2">
    <source>
        <dbReference type="Proteomes" id="UP001393056"/>
    </source>
</evidence>
<dbReference type="SUPFAM" id="SSF82185">
    <property type="entry name" value="Histone H3 K4-specific methyltransferase SET7/9 N-terminal domain"/>
    <property type="match status" value="1"/>
</dbReference>
<evidence type="ECO:0008006" key="3">
    <source>
        <dbReference type="Google" id="ProtNLM"/>
    </source>
</evidence>
<keyword evidence="2" id="KW-1185">Reference proteome</keyword>
<dbReference type="RefSeq" id="WP_341681517.1">
    <property type="nucleotide sequence ID" value="NZ_JBBYHT010000001.1"/>
</dbReference>
<name>A0ABU9I4V4_9FLAO</name>
<proteinExistence type="predicted"/>
<protein>
    <recommendedName>
        <fullName evidence="3">MORN repeat variant</fullName>
    </recommendedName>
</protein>
<sequence>MKKIAIILFFIHFCIYSQETISYENIYKENNLVYNSLTKKLFSGIAQGFKKSNHLSFEMEFEKGILKTTTQYYKGKEKRIAEIKFYLEDGKIYKKLKYSFDRTYTWTVHYDLNETKILEEEHENEVLKYYCEFLNGKKNGKEVCVKENGLIIENFYENGKLK</sequence>